<dbReference type="AlphaFoldDB" id="A0A0F9U2G3"/>
<reference evidence="1" key="1">
    <citation type="journal article" date="2015" name="Nature">
        <title>Complex archaea that bridge the gap between prokaryotes and eukaryotes.</title>
        <authorList>
            <person name="Spang A."/>
            <person name="Saw J.H."/>
            <person name="Jorgensen S.L."/>
            <person name="Zaremba-Niedzwiedzka K."/>
            <person name="Martijn J."/>
            <person name="Lind A.E."/>
            <person name="van Eijk R."/>
            <person name="Schleper C."/>
            <person name="Guy L."/>
            <person name="Ettema T.J."/>
        </authorList>
    </citation>
    <scope>NUCLEOTIDE SEQUENCE</scope>
</reference>
<proteinExistence type="predicted"/>
<comment type="caution">
    <text evidence="1">The sequence shown here is derived from an EMBL/GenBank/DDBJ whole genome shotgun (WGS) entry which is preliminary data.</text>
</comment>
<protein>
    <submittedName>
        <fullName evidence="1">Uncharacterized protein</fullName>
    </submittedName>
</protein>
<gene>
    <name evidence="1" type="ORF">LCGC14_0659290</name>
</gene>
<name>A0A0F9U2G3_9ZZZZ</name>
<organism evidence="1">
    <name type="scientific">marine sediment metagenome</name>
    <dbReference type="NCBI Taxonomy" id="412755"/>
    <lineage>
        <taxon>unclassified sequences</taxon>
        <taxon>metagenomes</taxon>
        <taxon>ecological metagenomes</taxon>
    </lineage>
</organism>
<sequence>MDKIRCKFNVDSITHRDDNGDPVVAVEMSAVTGDGSPENDAFWKYTPSGSLLFTTVNASAVASLKPGGEYYLDIIPAVE</sequence>
<evidence type="ECO:0000313" key="1">
    <source>
        <dbReference type="EMBL" id="KKN47808.1"/>
    </source>
</evidence>
<dbReference type="EMBL" id="LAZR01001256">
    <property type="protein sequence ID" value="KKN47808.1"/>
    <property type="molecule type" value="Genomic_DNA"/>
</dbReference>
<accession>A0A0F9U2G3</accession>